<evidence type="ECO:0000256" key="4">
    <source>
        <dbReference type="ARBA" id="ARBA00022801"/>
    </source>
</evidence>
<dbReference type="InterPro" id="IPR045090">
    <property type="entry name" value="Pept_M3A_M3B"/>
</dbReference>
<feature type="domain" description="Oligopeptidase F N-terminal" evidence="8">
    <location>
        <begin position="120"/>
        <end position="184"/>
    </location>
</feature>
<dbReference type="EC" id="3.4.24.-" evidence="9"/>
<dbReference type="NCBIfam" id="TIGR02290">
    <property type="entry name" value="M3_fam_3"/>
    <property type="match status" value="1"/>
</dbReference>
<keyword evidence="6" id="KW-0482">Metalloprotease</keyword>
<dbReference type="EMBL" id="CP002408">
    <property type="protein sequence ID" value="AFU57079.1"/>
    <property type="molecule type" value="Genomic_DNA"/>
</dbReference>
<dbReference type="GeneID" id="13796305"/>
<dbReference type="InParanoid" id="K0ILH2"/>
<gene>
    <name evidence="9" type="primary">pepF</name>
    <name evidence="9" type="ordered locus">Ngar_c01290</name>
</gene>
<dbReference type="Proteomes" id="UP000008037">
    <property type="component" value="Chromosome"/>
</dbReference>
<dbReference type="PATRIC" id="fig|1237085.11.peg.131"/>
<keyword evidence="3" id="KW-0479">Metal-binding</keyword>
<organism evidence="9 10">
    <name type="scientific">Nitrososphaera gargensis (strain Ga9.2)</name>
    <dbReference type="NCBI Taxonomy" id="1237085"/>
    <lineage>
        <taxon>Archaea</taxon>
        <taxon>Nitrososphaerota</taxon>
        <taxon>Nitrososphaeria</taxon>
        <taxon>Nitrososphaerales</taxon>
        <taxon>Nitrososphaeraceae</taxon>
        <taxon>Nitrososphaera</taxon>
    </lineage>
</organism>
<evidence type="ECO:0000313" key="9">
    <source>
        <dbReference type="EMBL" id="AFU57079.1"/>
    </source>
</evidence>
<evidence type="ECO:0000313" key="10">
    <source>
        <dbReference type="Proteomes" id="UP000008037"/>
    </source>
</evidence>
<accession>K0ILH2</accession>
<name>K0ILH2_NITGG</name>
<dbReference type="InterPro" id="IPR013647">
    <property type="entry name" value="OligopepF_N_dom"/>
</dbReference>
<evidence type="ECO:0000256" key="2">
    <source>
        <dbReference type="ARBA" id="ARBA00022670"/>
    </source>
</evidence>
<dbReference type="Gene3D" id="1.20.140.70">
    <property type="entry name" value="Oligopeptidase f, N-terminal domain"/>
    <property type="match status" value="1"/>
</dbReference>
<keyword evidence="4 9" id="KW-0378">Hydrolase</keyword>
<keyword evidence="10" id="KW-1185">Reference proteome</keyword>
<sequence length="605" mass="69594">MTTTAYTTMKVGRWNLADLVEDPSSDQFGSFLRSIEEQLAQFERSRQILRQDISPVEFEGLLHLLESISEKISIASGYAHLRYYADTSSNEASALVIRMEKMASDIGNRTLFFDLWFKRQLDDENANRLINAVPQVYREYLRHKRLVAKYSLSEPEEKIINTLEVTGIGALVKIYDKMTSGFEFTVKLRRGRKIVEKKFDNKEKLVSLVRSPDANTREAAYKSLLEVYRKNSGVLGEIYQNVAVQWRDEAISMRGYKSPISVRNIANNLDDVTVEALLASCRKNSAVFQEYFREKAKMLGMKKLRRYDLYAPITTKASDTKKFTYGKAVQSVLDTFGDFDPQFRTLAERVFSERHVDSEIRKAKRGGAFCYTVTPKMTPYVLLNFDGLTRDVSTLAHEFGHAIHSMLASDLPIMVSHAPLPLAETASVFAEMLLNEKLAEKMSARERRLLLAEHIDDMYATIMRQAYFTLFEIEAHRVIAESNATIDAVAKIYFENLNEQFGSSIAITPDFQWEWVYIPHFYHTPFYTYAYSFGNLLVLSLYRQYKLEGKSSFVPKYFKILAAGGSRKPEELLMEAGIDISREEFWQQGFDYVREMIQQLKSLAP</sequence>
<dbReference type="GO" id="GO:0006508">
    <property type="term" value="P:proteolysis"/>
    <property type="evidence" value="ECO:0007669"/>
    <property type="project" value="UniProtKB-KW"/>
</dbReference>
<evidence type="ECO:0000256" key="5">
    <source>
        <dbReference type="ARBA" id="ARBA00022833"/>
    </source>
</evidence>
<dbReference type="STRING" id="1237085.Ngar_c01290"/>
<evidence type="ECO:0000256" key="1">
    <source>
        <dbReference type="ARBA" id="ARBA00001947"/>
    </source>
</evidence>
<dbReference type="PANTHER" id="PTHR11804:SF5">
    <property type="entry name" value="OLIGOENDOPEPTIDASE F"/>
    <property type="match status" value="1"/>
</dbReference>
<dbReference type="InterPro" id="IPR042088">
    <property type="entry name" value="OligoPept_F_C"/>
</dbReference>
<proteinExistence type="predicted"/>
<dbReference type="InterPro" id="IPR001567">
    <property type="entry name" value="Pept_M3A_M3B_dom"/>
</dbReference>
<evidence type="ECO:0000259" key="7">
    <source>
        <dbReference type="Pfam" id="PF01432"/>
    </source>
</evidence>
<reference evidence="9 10" key="1">
    <citation type="journal article" date="2012" name="Environ. Microbiol.">
        <title>The genome of the ammonia-oxidizing Candidatus Nitrososphaera gargensis: insights into metabolic versatility and environmental adaptations.</title>
        <authorList>
            <person name="Spang A."/>
            <person name="Poehlein A."/>
            <person name="Offre P."/>
            <person name="Zumbragel S."/>
            <person name="Haider S."/>
            <person name="Rychlik N."/>
            <person name="Nowka B."/>
            <person name="Schmeisser C."/>
            <person name="Lebedeva E.V."/>
            <person name="Rattei T."/>
            <person name="Bohm C."/>
            <person name="Schmid M."/>
            <person name="Galushko A."/>
            <person name="Hatzenpichler R."/>
            <person name="Weinmaier T."/>
            <person name="Daniel R."/>
            <person name="Schleper C."/>
            <person name="Spieck E."/>
            <person name="Streit W."/>
            <person name="Wagner M."/>
        </authorList>
    </citation>
    <scope>NUCLEOTIDE SEQUENCE [LARGE SCALE GENOMIC DNA]</scope>
    <source>
        <strain evidence="10">Ga9.2</strain>
    </source>
</reference>
<dbReference type="GO" id="GO:0004222">
    <property type="term" value="F:metalloendopeptidase activity"/>
    <property type="evidence" value="ECO:0007669"/>
    <property type="project" value="InterPro"/>
</dbReference>
<keyword evidence="5" id="KW-0862">Zinc</keyword>
<dbReference type="CDD" id="cd09610">
    <property type="entry name" value="M3B_PepF"/>
    <property type="match status" value="1"/>
</dbReference>
<comment type="cofactor">
    <cofactor evidence="1">
        <name>Zn(2+)</name>
        <dbReference type="ChEBI" id="CHEBI:29105"/>
    </cofactor>
</comment>
<dbReference type="InterPro" id="IPR011977">
    <property type="entry name" value="Pept_M3B_clade3"/>
</dbReference>
<evidence type="ECO:0000259" key="8">
    <source>
        <dbReference type="Pfam" id="PF08439"/>
    </source>
</evidence>
<evidence type="ECO:0000256" key="3">
    <source>
        <dbReference type="ARBA" id="ARBA00022723"/>
    </source>
</evidence>
<dbReference type="GO" id="GO:0046872">
    <property type="term" value="F:metal ion binding"/>
    <property type="evidence" value="ECO:0007669"/>
    <property type="project" value="UniProtKB-KW"/>
</dbReference>
<dbReference type="KEGG" id="nga:Ngar_c01290"/>
<dbReference type="GO" id="GO:0006518">
    <property type="term" value="P:peptide metabolic process"/>
    <property type="evidence" value="ECO:0007669"/>
    <property type="project" value="TreeGrafter"/>
</dbReference>
<dbReference type="Pfam" id="PF08439">
    <property type="entry name" value="Peptidase_M3_N"/>
    <property type="match status" value="1"/>
</dbReference>
<dbReference type="PANTHER" id="PTHR11804">
    <property type="entry name" value="PROTEASE M3 THIMET OLIGOPEPTIDASE-RELATED"/>
    <property type="match status" value="1"/>
</dbReference>
<dbReference type="SUPFAM" id="SSF55486">
    <property type="entry name" value="Metalloproteases ('zincins'), catalytic domain"/>
    <property type="match status" value="1"/>
</dbReference>
<dbReference type="HOGENOM" id="CLU_021290_3_0_2"/>
<keyword evidence="2" id="KW-0645">Protease</keyword>
<dbReference type="AlphaFoldDB" id="K0ILH2"/>
<protein>
    <submittedName>
        <fullName evidence="9">Oligoendopeptidase, pepF/M3 family</fullName>
        <ecNumber evidence="9">3.4.24.-</ecNumber>
    </submittedName>
</protein>
<dbReference type="RefSeq" id="WP_015017652.1">
    <property type="nucleotide sequence ID" value="NC_018719.1"/>
</dbReference>
<dbReference type="Pfam" id="PF01432">
    <property type="entry name" value="Peptidase_M3"/>
    <property type="match status" value="1"/>
</dbReference>
<evidence type="ECO:0000256" key="6">
    <source>
        <dbReference type="ARBA" id="ARBA00023049"/>
    </source>
</evidence>
<feature type="domain" description="Peptidase M3A/M3B catalytic" evidence="7">
    <location>
        <begin position="208"/>
        <end position="590"/>
    </location>
</feature>
<dbReference type="Gene3D" id="1.10.1370.20">
    <property type="entry name" value="Oligoendopeptidase f, C-terminal domain"/>
    <property type="match status" value="1"/>
</dbReference>